<organism evidence="1 2">
    <name type="scientific">Bradyrhizobium elkanii</name>
    <dbReference type="NCBI Taxonomy" id="29448"/>
    <lineage>
        <taxon>Bacteria</taxon>
        <taxon>Pseudomonadati</taxon>
        <taxon>Pseudomonadota</taxon>
        <taxon>Alphaproteobacteria</taxon>
        <taxon>Hyphomicrobiales</taxon>
        <taxon>Nitrobacteraceae</taxon>
        <taxon>Bradyrhizobium</taxon>
    </lineage>
</organism>
<accession>A0A4U6RW23</accession>
<evidence type="ECO:0000313" key="2">
    <source>
        <dbReference type="Proteomes" id="UP000305095"/>
    </source>
</evidence>
<name>A0A4U6RW23_BRAEL</name>
<comment type="caution">
    <text evidence="1">The sequence shown here is derived from an EMBL/GenBank/DDBJ whole genome shotgun (WGS) entry which is preliminary data.</text>
</comment>
<dbReference type="Proteomes" id="UP000305095">
    <property type="component" value="Unassembled WGS sequence"/>
</dbReference>
<dbReference type="AlphaFoldDB" id="A0A4U6RW23"/>
<reference evidence="1 2" key="1">
    <citation type="submission" date="2019-05" db="EMBL/GenBank/DDBJ databases">
        <title>Draft Genome of Bradyrhizobium elkanii strain SEMIA 938, Used in Commercial Inoculants for Lupinus spp. in Brazil.</title>
        <authorList>
            <person name="Hungria M."/>
            <person name="Delamuta J.R.M."/>
            <person name="Ribeiro R.A."/>
            <person name="Nogueira M.A."/>
        </authorList>
    </citation>
    <scope>NUCLEOTIDE SEQUENCE [LARGE SCALE GENOMIC DNA]</scope>
    <source>
        <strain evidence="1 2">Semia 938</strain>
    </source>
</reference>
<gene>
    <name evidence="1" type="ORF">FDV58_29675</name>
</gene>
<proteinExistence type="predicted"/>
<dbReference type="EMBL" id="SZZP01000021">
    <property type="protein sequence ID" value="TKV77762.1"/>
    <property type="molecule type" value="Genomic_DNA"/>
</dbReference>
<protein>
    <submittedName>
        <fullName evidence="1">Uncharacterized protein</fullName>
    </submittedName>
</protein>
<evidence type="ECO:0000313" key="1">
    <source>
        <dbReference type="EMBL" id="TKV77762.1"/>
    </source>
</evidence>
<sequence>MKKSRNRAKQTTSLQDRLNAFADDVFHKAAQLPPGVERDQLLKRARRAEIAADIDQWASSSGLQSPT</sequence>